<dbReference type="InterPro" id="IPR019810">
    <property type="entry name" value="Citrate_synthase_AS"/>
</dbReference>
<proteinExistence type="inferred from homology"/>
<accession>A0A9P6QH49</accession>
<dbReference type="GO" id="GO:0032787">
    <property type="term" value="P:monocarboxylic acid metabolic process"/>
    <property type="evidence" value="ECO:0007669"/>
    <property type="project" value="UniProtKB-ARBA"/>
</dbReference>
<dbReference type="Pfam" id="PF00285">
    <property type="entry name" value="Citrate_synt"/>
    <property type="match status" value="1"/>
</dbReference>
<comment type="pathway">
    <text evidence="1">Carbohydrate metabolism.</text>
</comment>
<organism evidence="6 7">
    <name type="scientific">Actinomortierella ambigua</name>
    <dbReference type="NCBI Taxonomy" id="1343610"/>
    <lineage>
        <taxon>Eukaryota</taxon>
        <taxon>Fungi</taxon>
        <taxon>Fungi incertae sedis</taxon>
        <taxon>Mucoromycota</taxon>
        <taxon>Mortierellomycotina</taxon>
        <taxon>Mortierellomycetes</taxon>
        <taxon>Mortierellales</taxon>
        <taxon>Mortierellaceae</taxon>
        <taxon>Actinomortierella</taxon>
    </lineage>
</organism>
<dbReference type="PANTHER" id="PTHR42871:SF1">
    <property type="entry name" value="CITRATE SYNTHASE"/>
    <property type="match status" value="1"/>
</dbReference>
<sequence length="492" mass="55683">MVAINPSAAAVDVNRNSLTVIDNRTGKVFNIPITNNSVPATAFKAMKTDNSEGRDEDESTRGIRVYDPSYQNTAVCRSSISYIDGDNGILRYRGYPIEELAEKSSFLEVAYLLIYGELPNKLQFDQFEHEVLHHTFVHTNASQLMKSFNYDAHPMGMFVSGIAALSTFHPEANPALVGSDLYTRDDRIMNKQIFRLLGKAPTIAAMSYRHRIGRRFNHPVENLGYAGNFLQMMDRLTESNYVPHPKLTKALDILFILHADHEINCSTAAMRHVSSSLVDPYSAVSSAAASLYGNLHGGANAAVIKMLEEIGTVDRVPDFIERVKAKETKLFGFGHRIYKSYDPRSKIIKKVAYEVFEICGREELIDVAVALEEASLKDDYFIKRRLYPNVDFFSGLIYKAMGFPTDFFPVLFAIPRVAGWLAHWREGLHDSSQKIWRPRQLYVGEGERVYVNMDDRADRTADGKQAKPLMETIRHQYNKRRAIANYDGKSKL</sequence>
<evidence type="ECO:0000256" key="2">
    <source>
        <dbReference type="ARBA" id="ARBA00010566"/>
    </source>
</evidence>
<keyword evidence="3" id="KW-0816">Tricarboxylic acid cycle</keyword>
<gene>
    <name evidence="6" type="ORF">DFQ27_006047</name>
</gene>
<dbReference type="Proteomes" id="UP000807716">
    <property type="component" value="Unassembled WGS sequence"/>
</dbReference>
<evidence type="ECO:0000256" key="5">
    <source>
        <dbReference type="RuleBase" id="RU000441"/>
    </source>
</evidence>
<dbReference type="AlphaFoldDB" id="A0A9P6QH49"/>
<dbReference type="SUPFAM" id="SSF48256">
    <property type="entry name" value="Citrate synthase"/>
    <property type="match status" value="1"/>
</dbReference>
<dbReference type="FunFam" id="1.10.580.10:FF:000005">
    <property type="entry name" value="Citrate synthase"/>
    <property type="match status" value="1"/>
</dbReference>
<dbReference type="InterPro" id="IPR016143">
    <property type="entry name" value="Citrate_synth-like_sm_a-sub"/>
</dbReference>
<evidence type="ECO:0000256" key="1">
    <source>
        <dbReference type="ARBA" id="ARBA00005007"/>
    </source>
</evidence>
<evidence type="ECO:0000256" key="4">
    <source>
        <dbReference type="ARBA" id="ARBA00022679"/>
    </source>
</evidence>
<dbReference type="InterPro" id="IPR002020">
    <property type="entry name" value="Citrate_synthase"/>
</dbReference>
<dbReference type="NCBIfam" id="NF004126">
    <property type="entry name" value="PRK05614.1"/>
    <property type="match status" value="1"/>
</dbReference>
<evidence type="ECO:0000256" key="3">
    <source>
        <dbReference type="ARBA" id="ARBA00022532"/>
    </source>
</evidence>
<comment type="similarity">
    <text evidence="2 5">Belongs to the citrate synthase family.</text>
</comment>
<evidence type="ECO:0000313" key="6">
    <source>
        <dbReference type="EMBL" id="KAG0268679.1"/>
    </source>
</evidence>
<dbReference type="EMBL" id="JAAAJB010000044">
    <property type="protein sequence ID" value="KAG0268679.1"/>
    <property type="molecule type" value="Genomic_DNA"/>
</dbReference>
<keyword evidence="7" id="KW-1185">Reference proteome</keyword>
<dbReference type="FunFam" id="1.10.230.10:FF:000002">
    <property type="entry name" value="Citrate synthase"/>
    <property type="match status" value="1"/>
</dbReference>
<name>A0A9P6QH49_9FUNG</name>
<dbReference type="PROSITE" id="PS00480">
    <property type="entry name" value="CITRATE_SYNTHASE"/>
    <property type="match status" value="1"/>
</dbReference>
<keyword evidence="4 5" id="KW-0808">Transferase</keyword>
<dbReference type="PANTHER" id="PTHR42871">
    <property type="entry name" value="CITRATE SYNTHASE"/>
    <property type="match status" value="1"/>
</dbReference>
<dbReference type="GO" id="GO:0046912">
    <property type="term" value="F:acyltransferase activity, acyl groups converted into alkyl on transfer"/>
    <property type="evidence" value="ECO:0007669"/>
    <property type="project" value="InterPro"/>
</dbReference>
<evidence type="ECO:0000313" key="7">
    <source>
        <dbReference type="Proteomes" id="UP000807716"/>
    </source>
</evidence>
<dbReference type="Gene3D" id="1.10.580.10">
    <property type="entry name" value="Citrate Synthase, domain 1"/>
    <property type="match status" value="1"/>
</dbReference>
<dbReference type="GO" id="GO:0006099">
    <property type="term" value="P:tricarboxylic acid cycle"/>
    <property type="evidence" value="ECO:0007669"/>
    <property type="project" value="UniProtKB-KW"/>
</dbReference>
<dbReference type="Gene3D" id="1.10.230.10">
    <property type="entry name" value="Cytochrome P450-Terp, domain 2"/>
    <property type="match status" value="1"/>
</dbReference>
<comment type="caution">
    <text evidence="6">The sequence shown here is derived from an EMBL/GenBank/DDBJ whole genome shotgun (WGS) entry which is preliminary data.</text>
</comment>
<reference evidence="6" key="1">
    <citation type="journal article" date="2020" name="Fungal Divers.">
        <title>Resolving the Mortierellaceae phylogeny through synthesis of multi-gene phylogenetics and phylogenomics.</title>
        <authorList>
            <person name="Vandepol N."/>
            <person name="Liber J."/>
            <person name="Desiro A."/>
            <person name="Na H."/>
            <person name="Kennedy M."/>
            <person name="Barry K."/>
            <person name="Grigoriev I.V."/>
            <person name="Miller A.N."/>
            <person name="O'Donnell K."/>
            <person name="Stajich J.E."/>
            <person name="Bonito G."/>
        </authorList>
    </citation>
    <scope>NUCLEOTIDE SEQUENCE</scope>
    <source>
        <strain evidence="6">BC1065</strain>
    </source>
</reference>
<dbReference type="PRINTS" id="PR00143">
    <property type="entry name" value="CITRTSNTHASE"/>
</dbReference>
<protein>
    <recommendedName>
        <fullName evidence="5">Citrate synthase</fullName>
    </recommendedName>
</protein>
<dbReference type="OrthoDB" id="435022at2759"/>
<dbReference type="InterPro" id="IPR016142">
    <property type="entry name" value="Citrate_synth-like_lrg_a-sub"/>
</dbReference>
<dbReference type="InterPro" id="IPR036969">
    <property type="entry name" value="Citrate_synthase_sf"/>
</dbReference>